<evidence type="ECO:0000256" key="13">
    <source>
        <dbReference type="ARBA" id="ARBA00022842"/>
    </source>
</evidence>
<dbReference type="GO" id="GO:0003725">
    <property type="term" value="F:double-stranded RNA binding"/>
    <property type="evidence" value="ECO:0007669"/>
    <property type="project" value="TreeGrafter"/>
</dbReference>
<evidence type="ECO:0000256" key="15">
    <source>
        <dbReference type="HAMAP-Rule" id="MF_00104"/>
    </source>
</evidence>
<comment type="catalytic activity">
    <reaction evidence="1 15">
        <text>Endonucleolytic cleavage to 5'-phosphomonoester.</text>
        <dbReference type="EC" id="3.1.26.3"/>
    </reaction>
</comment>
<dbReference type="InterPro" id="IPR014720">
    <property type="entry name" value="dsRBD_dom"/>
</dbReference>
<dbReference type="InterPro" id="IPR000999">
    <property type="entry name" value="RNase_III_dom"/>
</dbReference>
<evidence type="ECO:0000313" key="18">
    <source>
        <dbReference type="EMBL" id="HIX65840.1"/>
    </source>
</evidence>
<dbReference type="AlphaFoldDB" id="A0A9D1WTN3"/>
<dbReference type="PANTHER" id="PTHR11207">
    <property type="entry name" value="RIBONUCLEASE III"/>
    <property type="match status" value="1"/>
</dbReference>
<dbReference type="SUPFAM" id="SSF69065">
    <property type="entry name" value="RNase III domain-like"/>
    <property type="match status" value="1"/>
</dbReference>
<comment type="subunit">
    <text evidence="4 15">Homodimer.</text>
</comment>
<dbReference type="Proteomes" id="UP000886800">
    <property type="component" value="Unassembled WGS sequence"/>
</dbReference>
<dbReference type="GO" id="GO:0004525">
    <property type="term" value="F:ribonuclease III activity"/>
    <property type="evidence" value="ECO:0007669"/>
    <property type="project" value="UniProtKB-UniRule"/>
</dbReference>
<proteinExistence type="inferred from homology"/>
<keyword evidence="10 15" id="KW-0479">Metal-binding</keyword>
<protein>
    <recommendedName>
        <fullName evidence="15">Ribonuclease 3</fullName>
        <ecNumber evidence="15">3.1.26.3</ecNumber>
    </recommendedName>
    <alternativeName>
        <fullName evidence="15">Ribonuclease III</fullName>
        <shortName evidence="15">RNase III</shortName>
    </alternativeName>
</protein>
<reference evidence="18" key="1">
    <citation type="journal article" date="2021" name="PeerJ">
        <title>Extensive microbial diversity within the chicken gut microbiome revealed by metagenomics and culture.</title>
        <authorList>
            <person name="Gilroy R."/>
            <person name="Ravi A."/>
            <person name="Getino M."/>
            <person name="Pursley I."/>
            <person name="Horton D.L."/>
            <person name="Alikhan N.F."/>
            <person name="Baker D."/>
            <person name="Gharbi K."/>
            <person name="Hall N."/>
            <person name="Watson M."/>
            <person name="Adriaenssens E.M."/>
            <person name="Foster-Nyarko E."/>
            <person name="Jarju S."/>
            <person name="Secka A."/>
            <person name="Antonio M."/>
            <person name="Oren A."/>
            <person name="Chaudhuri R.R."/>
            <person name="La Ragione R."/>
            <person name="Hildebrand F."/>
            <person name="Pallen M.J."/>
        </authorList>
    </citation>
    <scope>NUCLEOTIDE SEQUENCE</scope>
    <source>
        <strain evidence="18">CHK188-5543</strain>
    </source>
</reference>
<feature type="binding site" evidence="15">
    <location>
        <position position="120"/>
    </location>
    <ligand>
        <name>Mg(2+)</name>
        <dbReference type="ChEBI" id="CHEBI:18420"/>
    </ligand>
</feature>
<dbReference type="CDD" id="cd00593">
    <property type="entry name" value="RIBOc"/>
    <property type="match status" value="1"/>
</dbReference>
<feature type="active site" evidence="15">
    <location>
        <position position="52"/>
    </location>
</feature>
<dbReference type="InterPro" id="IPR011907">
    <property type="entry name" value="RNase_III"/>
</dbReference>
<keyword evidence="6 15" id="KW-0698">rRNA processing</keyword>
<keyword evidence="13 15" id="KW-0460">Magnesium</keyword>
<dbReference type="InterPro" id="IPR036389">
    <property type="entry name" value="RNase_III_sf"/>
</dbReference>
<name>A0A9D1WTN3_9FIRM</name>
<comment type="caution">
    <text evidence="18">The sequence shown here is derived from an EMBL/GenBank/DDBJ whole genome shotgun (WGS) entry which is preliminary data.</text>
</comment>
<evidence type="ECO:0000256" key="2">
    <source>
        <dbReference type="ARBA" id="ARBA00004496"/>
    </source>
</evidence>
<dbReference type="SMART" id="SM00535">
    <property type="entry name" value="RIBOc"/>
    <property type="match status" value="1"/>
</dbReference>
<evidence type="ECO:0000313" key="19">
    <source>
        <dbReference type="Proteomes" id="UP000886800"/>
    </source>
</evidence>
<dbReference type="CDD" id="cd10845">
    <property type="entry name" value="DSRM_RNAse_III_family"/>
    <property type="match status" value="1"/>
</dbReference>
<keyword evidence="8 15" id="KW-0819">tRNA processing</keyword>
<evidence type="ECO:0000256" key="12">
    <source>
        <dbReference type="ARBA" id="ARBA00022801"/>
    </source>
</evidence>
<evidence type="ECO:0000259" key="17">
    <source>
        <dbReference type="PROSITE" id="PS50142"/>
    </source>
</evidence>
<comment type="function">
    <text evidence="15">Digests double-stranded RNA. Involved in the processing of primary rRNA transcript to yield the immediate precursors to the large and small rRNAs (23S and 16S). Processes some mRNAs, and tRNAs when they are encoded in the rRNA operon. Processes pre-crRNA and tracrRNA of type II CRISPR loci if present in the organism.</text>
</comment>
<dbReference type="Pfam" id="PF00035">
    <property type="entry name" value="dsrm"/>
    <property type="match status" value="1"/>
</dbReference>
<dbReference type="PANTHER" id="PTHR11207:SF0">
    <property type="entry name" value="RIBONUCLEASE 3"/>
    <property type="match status" value="1"/>
</dbReference>
<dbReference type="PROSITE" id="PS50137">
    <property type="entry name" value="DS_RBD"/>
    <property type="match status" value="1"/>
</dbReference>
<dbReference type="FunFam" id="3.30.160.20:FF:000003">
    <property type="entry name" value="Ribonuclease 3"/>
    <property type="match status" value="1"/>
</dbReference>
<keyword evidence="5 15" id="KW-0963">Cytoplasm</keyword>
<feature type="binding site" evidence="15">
    <location>
        <position position="48"/>
    </location>
    <ligand>
        <name>Mg(2+)</name>
        <dbReference type="ChEBI" id="CHEBI:18420"/>
    </ligand>
</feature>
<dbReference type="GO" id="GO:0006364">
    <property type="term" value="P:rRNA processing"/>
    <property type="evidence" value="ECO:0007669"/>
    <property type="project" value="UniProtKB-UniRule"/>
</dbReference>
<comment type="similarity">
    <text evidence="3">Belongs to the ribonuclease III family.</text>
</comment>
<evidence type="ECO:0000256" key="1">
    <source>
        <dbReference type="ARBA" id="ARBA00000109"/>
    </source>
</evidence>
<evidence type="ECO:0000256" key="5">
    <source>
        <dbReference type="ARBA" id="ARBA00022490"/>
    </source>
</evidence>
<evidence type="ECO:0000256" key="8">
    <source>
        <dbReference type="ARBA" id="ARBA00022694"/>
    </source>
</evidence>
<dbReference type="SMART" id="SM00358">
    <property type="entry name" value="DSRM"/>
    <property type="match status" value="1"/>
</dbReference>
<evidence type="ECO:0000259" key="16">
    <source>
        <dbReference type="PROSITE" id="PS50137"/>
    </source>
</evidence>
<dbReference type="PROSITE" id="PS50142">
    <property type="entry name" value="RNASE_3_2"/>
    <property type="match status" value="1"/>
</dbReference>
<dbReference type="SUPFAM" id="SSF54768">
    <property type="entry name" value="dsRNA-binding domain-like"/>
    <property type="match status" value="1"/>
</dbReference>
<feature type="domain" description="RNase III" evidence="17">
    <location>
        <begin position="7"/>
        <end position="134"/>
    </location>
</feature>
<dbReference type="EMBL" id="DXES01000135">
    <property type="protein sequence ID" value="HIX65840.1"/>
    <property type="molecule type" value="Genomic_DNA"/>
</dbReference>
<evidence type="ECO:0000256" key="10">
    <source>
        <dbReference type="ARBA" id="ARBA00022723"/>
    </source>
</evidence>
<dbReference type="GO" id="GO:0005737">
    <property type="term" value="C:cytoplasm"/>
    <property type="evidence" value="ECO:0007669"/>
    <property type="project" value="UniProtKB-SubCell"/>
</dbReference>
<keyword evidence="11 15" id="KW-0255">Endonuclease</keyword>
<evidence type="ECO:0000256" key="11">
    <source>
        <dbReference type="ARBA" id="ARBA00022759"/>
    </source>
</evidence>
<dbReference type="Pfam" id="PF14622">
    <property type="entry name" value="Ribonucleas_3_3"/>
    <property type="match status" value="1"/>
</dbReference>
<evidence type="ECO:0000256" key="4">
    <source>
        <dbReference type="ARBA" id="ARBA00011738"/>
    </source>
</evidence>
<keyword evidence="9 15" id="KW-0540">Nuclease</keyword>
<dbReference type="FunFam" id="1.10.1520.10:FF:000001">
    <property type="entry name" value="Ribonuclease 3"/>
    <property type="match status" value="1"/>
</dbReference>
<dbReference type="GO" id="GO:0008033">
    <property type="term" value="P:tRNA processing"/>
    <property type="evidence" value="ECO:0007669"/>
    <property type="project" value="UniProtKB-KW"/>
</dbReference>
<dbReference type="GO" id="GO:0046872">
    <property type="term" value="F:metal ion binding"/>
    <property type="evidence" value="ECO:0007669"/>
    <property type="project" value="UniProtKB-KW"/>
</dbReference>
<dbReference type="EC" id="3.1.26.3" evidence="15"/>
<comment type="subcellular location">
    <subcellularLocation>
        <location evidence="2 15">Cytoplasm</location>
    </subcellularLocation>
</comment>
<feature type="binding site" evidence="15">
    <location>
        <position position="123"/>
    </location>
    <ligand>
        <name>Mg(2+)</name>
        <dbReference type="ChEBI" id="CHEBI:18420"/>
    </ligand>
</feature>
<dbReference type="GO" id="GO:0042802">
    <property type="term" value="F:identical protein binding"/>
    <property type="evidence" value="ECO:0007669"/>
    <property type="project" value="UniProtKB-ARBA"/>
</dbReference>
<comment type="cofactor">
    <cofactor evidence="15">
        <name>Mg(2+)</name>
        <dbReference type="ChEBI" id="CHEBI:18420"/>
    </cofactor>
</comment>
<gene>
    <name evidence="15 18" type="primary">rnc</name>
    <name evidence="18" type="ORF">H9736_06270</name>
</gene>
<organism evidence="18 19">
    <name type="scientific">Candidatus Anaerotruncus excrementipullorum</name>
    <dbReference type="NCBI Taxonomy" id="2838465"/>
    <lineage>
        <taxon>Bacteria</taxon>
        <taxon>Bacillati</taxon>
        <taxon>Bacillota</taxon>
        <taxon>Clostridia</taxon>
        <taxon>Eubacteriales</taxon>
        <taxon>Oscillospiraceae</taxon>
        <taxon>Anaerotruncus</taxon>
    </lineage>
</organism>
<sequence>MTHTGEEAELERRIGYQFQNKKYLDIALTHSSYANEVKKNISNNERQEFLGDAVLSIIVSDYLFHTFHLAEGELTKLRAALVCERSLDEFAQEIHLGDYLKLGRGEEMMGGRTRPSILADAFEALLAAIYLDAGMEPAREFVLKFVTKALEHREDLILSDYKTMLQEIVQKNPEEKLSYVLVEESGPDHNKRFVVEVHLNSNVISTGCGGSKKSAEQAAAREALRLMGQ</sequence>
<keyword evidence="15" id="KW-0699">rRNA-binding</keyword>
<evidence type="ECO:0000256" key="14">
    <source>
        <dbReference type="ARBA" id="ARBA00022884"/>
    </source>
</evidence>
<evidence type="ECO:0000256" key="9">
    <source>
        <dbReference type="ARBA" id="ARBA00022722"/>
    </source>
</evidence>
<keyword evidence="12 15" id="KW-0378">Hydrolase</keyword>
<accession>A0A9D1WTN3</accession>
<feature type="domain" description="DRBM" evidence="16">
    <location>
        <begin position="160"/>
        <end position="229"/>
    </location>
</feature>
<keyword evidence="7 15" id="KW-0507">mRNA processing</keyword>
<keyword evidence="14 15" id="KW-0694">RNA-binding</keyword>
<dbReference type="GO" id="GO:0010468">
    <property type="term" value="P:regulation of gene expression"/>
    <property type="evidence" value="ECO:0007669"/>
    <property type="project" value="TreeGrafter"/>
</dbReference>
<dbReference type="NCBIfam" id="TIGR02191">
    <property type="entry name" value="RNaseIII"/>
    <property type="match status" value="1"/>
</dbReference>
<dbReference type="Gene3D" id="1.10.1520.10">
    <property type="entry name" value="Ribonuclease III domain"/>
    <property type="match status" value="1"/>
</dbReference>
<evidence type="ECO:0000256" key="7">
    <source>
        <dbReference type="ARBA" id="ARBA00022664"/>
    </source>
</evidence>
<evidence type="ECO:0000256" key="6">
    <source>
        <dbReference type="ARBA" id="ARBA00022552"/>
    </source>
</evidence>
<reference evidence="18" key="2">
    <citation type="submission" date="2021-04" db="EMBL/GenBank/DDBJ databases">
        <authorList>
            <person name="Gilroy R."/>
        </authorList>
    </citation>
    <scope>NUCLEOTIDE SEQUENCE</scope>
    <source>
        <strain evidence="18">CHK188-5543</strain>
    </source>
</reference>
<dbReference type="GO" id="GO:0006397">
    <property type="term" value="P:mRNA processing"/>
    <property type="evidence" value="ECO:0007669"/>
    <property type="project" value="UniProtKB-UniRule"/>
</dbReference>
<evidence type="ECO:0000256" key="3">
    <source>
        <dbReference type="ARBA" id="ARBA00010183"/>
    </source>
</evidence>
<feature type="active site" evidence="15">
    <location>
        <position position="123"/>
    </location>
</feature>
<dbReference type="HAMAP" id="MF_00104">
    <property type="entry name" value="RNase_III"/>
    <property type="match status" value="1"/>
</dbReference>
<dbReference type="GO" id="GO:0019843">
    <property type="term" value="F:rRNA binding"/>
    <property type="evidence" value="ECO:0007669"/>
    <property type="project" value="UniProtKB-KW"/>
</dbReference>
<dbReference type="Gene3D" id="3.30.160.20">
    <property type="match status" value="1"/>
</dbReference>